<accession>A0ABS5Y2C6</accession>
<dbReference type="InterPro" id="IPR014951">
    <property type="entry name" value="DUF1822"/>
</dbReference>
<reference evidence="1 2" key="1">
    <citation type="journal article" date="2021" name="Mar. Drugs">
        <title>Genome Reduction and Secondary Metabolism of the Marine Sponge-Associated Cyanobacterium Leptothoe.</title>
        <authorList>
            <person name="Konstantinou D."/>
            <person name="Popin R.V."/>
            <person name="Fewer D.P."/>
            <person name="Sivonen K."/>
            <person name="Gkelis S."/>
        </authorList>
    </citation>
    <scope>NUCLEOTIDE SEQUENCE [LARGE SCALE GENOMIC DNA]</scope>
    <source>
        <strain evidence="1 2">TAU-MAC 1615</strain>
    </source>
</reference>
<dbReference type="RefSeq" id="WP_215617804.1">
    <property type="nucleotide sequence ID" value="NZ_JADOER010000004.1"/>
</dbReference>
<dbReference type="EMBL" id="JADOER010000004">
    <property type="protein sequence ID" value="MBT9311952.1"/>
    <property type="molecule type" value="Genomic_DNA"/>
</dbReference>
<dbReference type="Pfam" id="PF08852">
    <property type="entry name" value="DUF1822"/>
    <property type="match status" value="1"/>
</dbReference>
<name>A0ABS5Y2C6_9CYAN</name>
<keyword evidence="2" id="KW-1185">Reference proteome</keyword>
<evidence type="ECO:0000313" key="2">
    <source>
        <dbReference type="Proteomes" id="UP001196661"/>
    </source>
</evidence>
<dbReference type="Proteomes" id="UP001196661">
    <property type="component" value="Unassembled WGS sequence"/>
</dbReference>
<evidence type="ECO:0000313" key="1">
    <source>
        <dbReference type="EMBL" id="MBT9311952.1"/>
    </source>
</evidence>
<comment type="caution">
    <text evidence="1">The sequence shown here is derived from an EMBL/GenBank/DDBJ whole genome shotgun (WGS) entry which is preliminary data.</text>
</comment>
<proteinExistence type="predicted"/>
<gene>
    <name evidence="1" type="ORF">IXB28_07015</name>
</gene>
<sequence>MSVFFDNPVQPILAMPIDVPQWQSHASIADAATRWRLYLHQLGLAAITTWLQEEFDSPVLPWPHAAPFDMWANVEGLCLELGDRRLIIILSEAIKLSEIEVPQEWVDMPQWQADYYLAAHVNVDEEQLILWGYTHHSTLKTKGTYTTSTRTYHLNAEEMIQDFSAFWVAQQMPRQPLPPLEPLPKICAPEATALMQTLVDSPEPRLAIPFPHWGALVSNEAWRKQLCQSRQQISPVNIRDWLNNIYTQGWGPLESLFPGVCPAEFRSVVTSNAVLTCGKKIAVGDYSDDLLLMFNIDMESDNRRNIRIQLYPSSEPVLPRNIVLSLELSETGQLLKTVHSGGRDSFIQIPPFRCQAGQQLRVTIQLEDASRQEEFIS</sequence>
<organism evidence="1 2">
    <name type="scientific">Leptothoe kymatousa TAU-MAC 1615</name>
    <dbReference type="NCBI Taxonomy" id="2364775"/>
    <lineage>
        <taxon>Bacteria</taxon>
        <taxon>Bacillati</taxon>
        <taxon>Cyanobacteriota</taxon>
        <taxon>Cyanophyceae</taxon>
        <taxon>Nodosilineales</taxon>
        <taxon>Cymatolegaceae</taxon>
        <taxon>Leptothoe</taxon>
        <taxon>Leptothoe kymatousa</taxon>
    </lineage>
</organism>
<protein>
    <submittedName>
        <fullName evidence="1">DUF1822 family protein</fullName>
    </submittedName>
</protein>